<evidence type="ECO:0000259" key="6">
    <source>
        <dbReference type="PROSITE" id="PS51462"/>
    </source>
</evidence>
<dbReference type="AlphaFoldDB" id="A0A3S8V3F7"/>
<dbReference type="GO" id="GO:0009240">
    <property type="term" value="P:isopentenyl diphosphate biosynthetic process"/>
    <property type="evidence" value="ECO:0007669"/>
    <property type="project" value="TreeGrafter"/>
</dbReference>
<dbReference type="GO" id="GO:0050992">
    <property type="term" value="P:dimethylallyl diphosphate biosynthetic process"/>
    <property type="evidence" value="ECO:0007669"/>
    <property type="project" value="UniProtKB-UniPathway"/>
</dbReference>
<dbReference type="GO" id="GO:0005737">
    <property type="term" value="C:cytoplasm"/>
    <property type="evidence" value="ECO:0007669"/>
    <property type="project" value="TreeGrafter"/>
</dbReference>
<evidence type="ECO:0000256" key="1">
    <source>
        <dbReference type="ARBA" id="ARBA00004826"/>
    </source>
</evidence>
<keyword evidence="5 7" id="KW-0413">Isomerase</keyword>
<reference evidence="7" key="1">
    <citation type="journal article" date="2018" name="Genome Biol. Evol.">
        <title>Nephromyces encodes a urate metabolism pathway and predicted peroxisomes, demonstrating these are not ancient losses of apicomplexans.</title>
        <authorList>
            <person name="Paight C."/>
            <person name="Slamovits C.H."/>
            <person name="Saffo M.B."/>
            <person name="Lane C.E."/>
        </authorList>
    </citation>
    <scope>NUCLEOTIDE SEQUENCE</scope>
    <source>
        <strain evidence="7">Neph289</strain>
    </source>
</reference>
<evidence type="ECO:0000256" key="4">
    <source>
        <dbReference type="ARBA" id="ARBA00023229"/>
    </source>
</evidence>
<comment type="pathway">
    <text evidence="1">Isoprenoid biosynthesis; dimethylallyl diphosphate biosynthesis; dimethylallyl diphosphate from isopentenyl diphosphate: step 1/1.</text>
</comment>
<dbReference type="PANTHER" id="PTHR10885">
    <property type="entry name" value="ISOPENTENYL-DIPHOSPHATE DELTA-ISOMERASE"/>
    <property type="match status" value="1"/>
</dbReference>
<evidence type="ECO:0000256" key="2">
    <source>
        <dbReference type="ARBA" id="ARBA00007579"/>
    </source>
</evidence>
<dbReference type="SUPFAM" id="SSF55811">
    <property type="entry name" value="Nudix"/>
    <property type="match status" value="1"/>
</dbReference>
<dbReference type="UniPathway" id="UPA00059">
    <property type="reaction ID" value="UER00104"/>
</dbReference>
<dbReference type="NCBIfam" id="TIGR02150">
    <property type="entry name" value="IPP_isom_1"/>
    <property type="match status" value="1"/>
</dbReference>
<dbReference type="PROSITE" id="PS51462">
    <property type="entry name" value="NUDIX"/>
    <property type="match status" value="1"/>
</dbReference>
<accession>A0A3S8V3F7</accession>
<dbReference type="PANTHER" id="PTHR10885:SF0">
    <property type="entry name" value="ISOPENTENYL-DIPHOSPHATE DELTA-ISOMERASE"/>
    <property type="match status" value="1"/>
</dbReference>
<sequence>MLIILSKIRHVCNKRQELLISVDYLDKPLKPINKQFAHKNEIIQPHTSTLYTPTSHTHKPSLIPIQSTHTGPPILHRAFSIFHFSFDMKLLITQRSHTKQTFPLLWSNSCCSHPLWSNTHERGGPIGLDDLTMYSMPFALKRRMREELNTEMELNDFQFLTRFMYLAKAGKSFAEYEMDYIYISISKEKSENLLNLVPNSDEVENFKFVDKNELQKIIFDLKFTPWSLYLLHHFIFDWWDKLGTPQWDNTHTKKIYYADDITNFKI</sequence>
<name>A0A3S8V3F7_9APIC</name>
<organism evidence="7">
    <name type="scientific">Nephromyces sp. MMRI</name>
    <dbReference type="NCBI Taxonomy" id="2496275"/>
    <lineage>
        <taxon>Eukaryota</taxon>
        <taxon>Sar</taxon>
        <taxon>Alveolata</taxon>
        <taxon>Apicomplexa</taxon>
        <taxon>Aconoidasida</taxon>
        <taxon>Nephromycida</taxon>
        <taxon>Nephromyces</taxon>
    </lineage>
</organism>
<dbReference type="GO" id="GO:0004452">
    <property type="term" value="F:isopentenyl-diphosphate delta-isomerase activity"/>
    <property type="evidence" value="ECO:0007669"/>
    <property type="project" value="UniProtKB-EC"/>
</dbReference>
<protein>
    <recommendedName>
        <fullName evidence="3">isopentenyl-diphosphate Delta-isomerase</fullName>
        <ecNumber evidence="3">5.3.3.2</ecNumber>
    </recommendedName>
</protein>
<comment type="similarity">
    <text evidence="2">Belongs to the IPP isomerase type 1 family.</text>
</comment>
<feature type="domain" description="Nudix hydrolase" evidence="6">
    <location>
        <begin position="74"/>
        <end position="234"/>
    </location>
</feature>
<evidence type="ECO:0000256" key="5">
    <source>
        <dbReference type="ARBA" id="ARBA00023235"/>
    </source>
</evidence>
<dbReference type="EMBL" id="MK266058">
    <property type="protein sequence ID" value="AZL94744.1"/>
    <property type="molecule type" value="mRNA"/>
</dbReference>
<proteinExistence type="evidence at transcript level"/>
<dbReference type="CDD" id="cd02885">
    <property type="entry name" value="NUDIX_IPP_Isomerase"/>
    <property type="match status" value="1"/>
</dbReference>
<dbReference type="InterPro" id="IPR000086">
    <property type="entry name" value="NUDIX_hydrolase_dom"/>
</dbReference>
<dbReference type="InterPro" id="IPR011876">
    <property type="entry name" value="IsopentenylPP_isomerase_typ1"/>
</dbReference>
<dbReference type="Gene3D" id="3.90.79.10">
    <property type="entry name" value="Nucleoside Triphosphate Pyrophosphohydrolase"/>
    <property type="match status" value="1"/>
</dbReference>
<dbReference type="InterPro" id="IPR015797">
    <property type="entry name" value="NUDIX_hydrolase-like_dom_sf"/>
</dbReference>
<keyword evidence="4" id="KW-0414">Isoprene biosynthesis</keyword>
<dbReference type="PIRSF" id="PIRSF018427">
    <property type="entry name" value="Isopntndiph_ism"/>
    <property type="match status" value="1"/>
</dbReference>
<evidence type="ECO:0000256" key="3">
    <source>
        <dbReference type="ARBA" id="ARBA00012057"/>
    </source>
</evidence>
<dbReference type="EC" id="5.3.3.2" evidence="3"/>
<evidence type="ECO:0000313" key="7">
    <source>
        <dbReference type="EMBL" id="AZL94744.1"/>
    </source>
</evidence>